<dbReference type="AlphaFoldDB" id="A0ABD1LKQ7"/>
<organism evidence="2 3">
    <name type="scientific">Flemingia macrophylla</name>
    <dbReference type="NCBI Taxonomy" id="520843"/>
    <lineage>
        <taxon>Eukaryota</taxon>
        <taxon>Viridiplantae</taxon>
        <taxon>Streptophyta</taxon>
        <taxon>Embryophyta</taxon>
        <taxon>Tracheophyta</taxon>
        <taxon>Spermatophyta</taxon>
        <taxon>Magnoliopsida</taxon>
        <taxon>eudicotyledons</taxon>
        <taxon>Gunneridae</taxon>
        <taxon>Pentapetalae</taxon>
        <taxon>rosids</taxon>
        <taxon>fabids</taxon>
        <taxon>Fabales</taxon>
        <taxon>Fabaceae</taxon>
        <taxon>Papilionoideae</taxon>
        <taxon>50 kb inversion clade</taxon>
        <taxon>NPAAA clade</taxon>
        <taxon>indigoferoid/millettioid clade</taxon>
        <taxon>Phaseoleae</taxon>
        <taxon>Flemingia</taxon>
    </lineage>
</organism>
<evidence type="ECO:0000256" key="1">
    <source>
        <dbReference type="SAM" id="MobiDB-lite"/>
    </source>
</evidence>
<feature type="compositionally biased region" description="Basic and acidic residues" evidence="1">
    <location>
        <begin position="22"/>
        <end position="34"/>
    </location>
</feature>
<name>A0ABD1LKQ7_9FABA</name>
<protein>
    <submittedName>
        <fullName evidence="2">Uncharacterized protein</fullName>
    </submittedName>
</protein>
<comment type="caution">
    <text evidence="2">The sequence shown here is derived from an EMBL/GenBank/DDBJ whole genome shotgun (WGS) entry which is preliminary data.</text>
</comment>
<evidence type="ECO:0000313" key="3">
    <source>
        <dbReference type="Proteomes" id="UP001603857"/>
    </source>
</evidence>
<dbReference type="Proteomes" id="UP001603857">
    <property type="component" value="Unassembled WGS sequence"/>
</dbReference>
<accession>A0ABD1LKQ7</accession>
<gene>
    <name evidence="2" type="ORF">Fmac_023143</name>
</gene>
<evidence type="ECO:0000313" key="2">
    <source>
        <dbReference type="EMBL" id="KAL2324085.1"/>
    </source>
</evidence>
<keyword evidence="3" id="KW-1185">Reference proteome</keyword>
<proteinExistence type="predicted"/>
<sequence length="142" mass="15994">MKRQRGVSVSGIRPMNPPPSVEDGKKKSKKEGEQKVVAVEEEERKENRDMVGGFLQQQGATDGAMMGWNWEENLPWLGGVVDEQMSWGSTWSPGWDMDYLGGDAFTALYNDVVWDDDIWNLNNQIPIPLQSGRGSTNVQQQH</sequence>
<feature type="region of interest" description="Disordered" evidence="1">
    <location>
        <begin position="1"/>
        <end position="51"/>
    </location>
</feature>
<dbReference type="EMBL" id="JBGMDY010000008">
    <property type="protein sequence ID" value="KAL2324085.1"/>
    <property type="molecule type" value="Genomic_DNA"/>
</dbReference>
<reference evidence="2 3" key="1">
    <citation type="submission" date="2024-08" db="EMBL/GenBank/DDBJ databases">
        <title>Insights into the chromosomal genome structure of Flemingia macrophylla.</title>
        <authorList>
            <person name="Ding Y."/>
            <person name="Zhao Y."/>
            <person name="Bi W."/>
            <person name="Wu M."/>
            <person name="Zhao G."/>
            <person name="Gong Y."/>
            <person name="Li W."/>
            <person name="Zhang P."/>
        </authorList>
    </citation>
    <scope>NUCLEOTIDE SEQUENCE [LARGE SCALE GENOMIC DNA]</scope>
    <source>
        <strain evidence="2">DYQJB</strain>
        <tissue evidence="2">Leaf</tissue>
    </source>
</reference>